<protein>
    <recommendedName>
        <fullName evidence="4">Endonuclease/exonuclease/phosphatase domain-containing protein</fullName>
    </recommendedName>
</protein>
<dbReference type="Gene3D" id="3.60.10.10">
    <property type="entry name" value="Endonuclease/exonuclease/phosphatase"/>
    <property type="match status" value="1"/>
</dbReference>
<gene>
    <name evidence="2" type="ORF">LWI28_016722</name>
</gene>
<comment type="caution">
    <text evidence="2">The sequence shown here is derived from an EMBL/GenBank/DDBJ whole genome shotgun (WGS) entry which is preliminary data.</text>
</comment>
<evidence type="ECO:0008006" key="4">
    <source>
        <dbReference type="Google" id="ProtNLM"/>
    </source>
</evidence>
<evidence type="ECO:0000313" key="3">
    <source>
        <dbReference type="Proteomes" id="UP001064489"/>
    </source>
</evidence>
<accession>A0AAD5JTG7</accession>
<evidence type="ECO:0000256" key="1">
    <source>
        <dbReference type="SAM" id="MobiDB-lite"/>
    </source>
</evidence>
<name>A0AAD5JTG7_ACENE</name>
<feature type="region of interest" description="Disordered" evidence="1">
    <location>
        <begin position="96"/>
        <end position="123"/>
    </location>
</feature>
<dbReference type="SUPFAM" id="SSF56219">
    <property type="entry name" value="DNase I-like"/>
    <property type="match status" value="1"/>
</dbReference>
<reference evidence="2 3" key="1">
    <citation type="journal article" date="2022" name="Plant J.">
        <title>Strategies of tolerance reflected in two North American maple genomes.</title>
        <authorList>
            <person name="McEvoy S.L."/>
            <person name="Sezen U.U."/>
            <person name="Trouern-Trend A."/>
            <person name="McMahon S.M."/>
            <person name="Schaberg P.G."/>
            <person name="Yang J."/>
            <person name="Wegrzyn J.L."/>
            <person name="Swenson N.G."/>
        </authorList>
    </citation>
    <scope>NUCLEOTIDE SEQUENCE [LARGE SCALE GENOMIC DNA]</scope>
    <source>
        <strain evidence="2">91603</strain>
    </source>
</reference>
<dbReference type="Proteomes" id="UP001064489">
    <property type="component" value="Chromosome 13"/>
</dbReference>
<sequence length="123" mass="13094">MLILPWNVKGLGKWEKRRVVRHLVESVKPSILFLQETKLKQCNCKLISSVGGFCLLNGVAVNASGSSGGLLSLWNADLFKVIKEPAVTLWPEGVGSSSGDANLGGHGATTGSMEEQIPPNLLP</sequence>
<dbReference type="EMBL" id="JAJSOW010000002">
    <property type="protein sequence ID" value="KAI9198487.1"/>
    <property type="molecule type" value="Genomic_DNA"/>
</dbReference>
<evidence type="ECO:0000313" key="2">
    <source>
        <dbReference type="EMBL" id="KAI9198487.1"/>
    </source>
</evidence>
<organism evidence="2 3">
    <name type="scientific">Acer negundo</name>
    <name type="common">Box elder</name>
    <dbReference type="NCBI Taxonomy" id="4023"/>
    <lineage>
        <taxon>Eukaryota</taxon>
        <taxon>Viridiplantae</taxon>
        <taxon>Streptophyta</taxon>
        <taxon>Embryophyta</taxon>
        <taxon>Tracheophyta</taxon>
        <taxon>Spermatophyta</taxon>
        <taxon>Magnoliopsida</taxon>
        <taxon>eudicotyledons</taxon>
        <taxon>Gunneridae</taxon>
        <taxon>Pentapetalae</taxon>
        <taxon>rosids</taxon>
        <taxon>malvids</taxon>
        <taxon>Sapindales</taxon>
        <taxon>Sapindaceae</taxon>
        <taxon>Hippocastanoideae</taxon>
        <taxon>Acereae</taxon>
        <taxon>Acer</taxon>
    </lineage>
</organism>
<dbReference type="InterPro" id="IPR036691">
    <property type="entry name" value="Endo/exonu/phosph_ase_sf"/>
</dbReference>
<proteinExistence type="predicted"/>
<dbReference type="AlphaFoldDB" id="A0AAD5JTG7"/>
<keyword evidence="3" id="KW-1185">Reference proteome</keyword>